<dbReference type="EMBL" id="LN515531">
    <property type="protein sequence ID" value="CEA12483.1"/>
    <property type="molecule type" value="Genomic_DNA"/>
</dbReference>
<accession>A0A090I0R1</accession>
<organism evidence="2">
    <name type="scientific">Methanobacterium formicicum</name>
    <dbReference type="NCBI Taxonomy" id="2162"/>
    <lineage>
        <taxon>Archaea</taxon>
        <taxon>Methanobacteriati</taxon>
        <taxon>Methanobacteriota</taxon>
        <taxon>Methanomada group</taxon>
        <taxon>Methanobacteria</taxon>
        <taxon>Methanobacteriales</taxon>
        <taxon>Methanobacteriaceae</taxon>
        <taxon>Methanobacterium</taxon>
    </lineage>
</organism>
<evidence type="ECO:0008006" key="3">
    <source>
        <dbReference type="Google" id="ProtNLM"/>
    </source>
</evidence>
<dbReference type="InterPro" id="IPR036504">
    <property type="entry name" value="CGI121/TPRKB_sf"/>
</dbReference>
<dbReference type="PATRIC" id="fig|2162.9.peg.126"/>
<gene>
    <name evidence="2" type="ORF">DSM1535_0117</name>
</gene>
<dbReference type="Pfam" id="PF08617">
    <property type="entry name" value="CGI-121"/>
    <property type="match status" value="1"/>
</dbReference>
<dbReference type="RefSeq" id="WP_048071821.1">
    <property type="nucleotide sequence ID" value="NZ_JARVXG010000020.1"/>
</dbReference>
<dbReference type="Gene3D" id="3.30.2380.10">
    <property type="entry name" value="CGI121/TPRKB"/>
    <property type="match status" value="1"/>
</dbReference>
<dbReference type="InterPro" id="IPR013926">
    <property type="entry name" value="CGI121/TPRKB"/>
</dbReference>
<dbReference type="KEGG" id="mfi:DSM1535_0117"/>
<dbReference type="NCBIfam" id="NF011465">
    <property type="entry name" value="PRK14886.1-1"/>
    <property type="match status" value="1"/>
</dbReference>
<evidence type="ECO:0000256" key="1">
    <source>
        <dbReference type="ARBA" id="ARBA00005546"/>
    </source>
</evidence>
<protein>
    <recommendedName>
        <fullName evidence="3">Regulatory protein Cgi121</fullName>
    </recommendedName>
</protein>
<evidence type="ECO:0000313" key="2">
    <source>
        <dbReference type="EMBL" id="CEA12483.1"/>
    </source>
</evidence>
<dbReference type="SUPFAM" id="SSF143870">
    <property type="entry name" value="PF0523-like"/>
    <property type="match status" value="1"/>
</dbReference>
<comment type="similarity">
    <text evidence="1">Belongs to the CGI121/TPRKB family.</text>
</comment>
<proteinExistence type="inferred from homology"/>
<sequence>MNDDLWSQHHFRGHEIKISGFETEINDIKEIMGFIKDLTDKNDCTVQLMRARGIAGEKHALQATAQAIKAFERNENTAKDLGLEICLRASAQRQISKALKILGINKGKNDLCVVAVDGGKSVQKKLENVLGPEQKVLKPDIEVLQELYQISPLEIESAGDMERVMVERSAILNLEL</sequence>
<reference evidence="2" key="1">
    <citation type="submission" date="2014-08" db="EMBL/GenBank/DDBJ databases">
        <authorList>
            <person name="Wibberg D."/>
        </authorList>
    </citation>
    <scope>NUCLEOTIDE SEQUENCE</scope>
</reference>
<dbReference type="AlphaFoldDB" id="A0A090I0R1"/>
<name>A0A090I0R1_METFO</name>